<evidence type="ECO:0000313" key="1">
    <source>
        <dbReference type="EMBL" id="RZB40876.1"/>
    </source>
</evidence>
<gene>
    <name evidence="1" type="ORF">BDFB_005417</name>
</gene>
<sequence>MSLVTRQINPDVIGVGKWAPTPYTLSVGAQYNVDRDTECRCYSAL</sequence>
<keyword evidence="2" id="KW-1185">Reference proteome</keyword>
<dbReference type="Proteomes" id="UP000292052">
    <property type="component" value="Unassembled WGS sequence"/>
</dbReference>
<comment type="caution">
    <text evidence="1">The sequence shown here is derived from an EMBL/GenBank/DDBJ whole genome shotgun (WGS) entry which is preliminary data.</text>
</comment>
<accession>A0A482VC67</accession>
<dbReference type="OrthoDB" id="10273036at2759"/>
<dbReference type="AlphaFoldDB" id="A0A482VC67"/>
<reference evidence="1 2" key="1">
    <citation type="submission" date="2017-03" db="EMBL/GenBank/DDBJ databases">
        <title>Genome of the blue death feigning beetle - Asbolus verrucosus.</title>
        <authorList>
            <person name="Rider S.D."/>
        </authorList>
    </citation>
    <scope>NUCLEOTIDE SEQUENCE [LARGE SCALE GENOMIC DNA]</scope>
    <source>
        <strain evidence="1">Butters</strain>
        <tissue evidence="1">Head and leg muscle</tissue>
    </source>
</reference>
<organism evidence="1 2">
    <name type="scientific">Asbolus verrucosus</name>
    <name type="common">Desert ironclad beetle</name>
    <dbReference type="NCBI Taxonomy" id="1661398"/>
    <lineage>
        <taxon>Eukaryota</taxon>
        <taxon>Metazoa</taxon>
        <taxon>Ecdysozoa</taxon>
        <taxon>Arthropoda</taxon>
        <taxon>Hexapoda</taxon>
        <taxon>Insecta</taxon>
        <taxon>Pterygota</taxon>
        <taxon>Neoptera</taxon>
        <taxon>Endopterygota</taxon>
        <taxon>Coleoptera</taxon>
        <taxon>Polyphaga</taxon>
        <taxon>Cucujiformia</taxon>
        <taxon>Tenebrionidae</taxon>
        <taxon>Pimeliinae</taxon>
        <taxon>Asbolus</taxon>
    </lineage>
</organism>
<name>A0A482VC67_ASBVE</name>
<dbReference type="EMBL" id="QDEB01115118">
    <property type="protein sequence ID" value="RZB40876.1"/>
    <property type="molecule type" value="Genomic_DNA"/>
</dbReference>
<evidence type="ECO:0000313" key="2">
    <source>
        <dbReference type="Proteomes" id="UP000292052"/>
    </source>
</evidence>
<proteinExistence type="predicted"/>
<protein>
    <submittedName>
        <fullName evidence="1">Uncharacterized protein</fullName>
    </submittedName>
</protein>